<accession>A0A699Q937</accession>
<dbReference type="InterPro" id="IPR000157">
    <property type="entry name" value="TIR_dom"/>
</dbReference>
<organism evidence="2">
    <name type="scientific">Tanacetum cinerariifolium</name>
    <name type="common">Dalmatian daisy</name>
    <name type="synonym">Chrysanthemum cinerariifolium</name>
    <dbReference type="NCBI Taxonomy" id="118510"/>
    <lineage>
        <taxon>Eukaryota</taxon>
        <taxon>Viridiplantae</taxon>
        <taxon>Streptophyta</taxon>
        <taxon>Embryophyta</taxon>
        <taxon>Tracheophyta</taxon>
        <taxon>Spermatophyta</taxon>
        <taxon>Magnoliopsida</taxon>
        <taxon>eudicotyledons</taxon>
        <taxon>Gunneridae</taxon>
        <taxon>Pentapetalae</taxon>
        <taxon>asterids</taxon>
        <taxon>campanulids</taxon>
        <taxon>Asterales</taxon>
        <taxon>Asteraceae</taxon>
        <taxon>Asteroideae</taxon>
        <taxon>Anthemideae</taxon>
        <taxon>Anthemidinae</taxon>
        <taxon>Tanacetum</taxon>
    </lineage>
</organism>
<dbReference type="Pfam" id="PF01582">
    <property type="entry name" value="TIR"/>
    <property type="match status" value="1"/>
</dbReference>
<dbReference type="EMBL" id="BKCJ011010424">
    <property type="protein sequence ID" value="GFC66288.1"/>
    <property type="molecule type" value="Genomic_DNA"/>
</dbReference>
<protein>
    <submittedName>
        <fullName evidence="2">Toll/interleukin-1 receptor (TIR) domain-containing protein</fullName>
    </submittedName>
</protein>
<feature type="non-terminal residue" evidence="2">
    <location>
        <position position="1"/>
    </location>
</feature>
<keyword evidence="2" id="KW-0675">Receptor</keyword>
<dbReference type="GO" id="GO:0007165">
    <property type="term" value="P:signal transduction"/>
    <property type="evidence" value="ECO:0007669"/>
    <property type="project" value="InterPro"/>
</dbReference>
<evidence type="ECO:0000313" key="2">
    <source>
        <dbReference type="EMBL" id="GFC66288.1"/>
    </source>
</evidence>
<gene>
    <name evidence="2" type="ORF">Tci_838258</name>
</gene>
<evidence type="ECO:0000259" key="1">
    <source>
        <dbReference type="Pfam" id="PF01582"/>
    </source>
</evidence>
<reference evidence="2" key="1">
    <citation type="journal article" date="2019" name="Sci. Rep.">
        <title>Draft genome of Tanacetum cinerariifolium, the natural source of mosquito coil.</title>
        <authorList>
            <person name="Yamashiro T."/>
            <person name="Shiraishi A."/>
            <person name="Satake H."/>
            <person name="Nakayama K."/>
        </authorList>
    </citation>
    <scope>NUCLEOTIDE SEQUENCE</scope>
</reference>
<dbReference type="AlphaFoldDB" id="A0A699Q937"/>
<dbReference type="Gene3D" id="3.40.50.10140">
    <property type="entry name" value="Toll/interleukin-1 receptor homology (TIR) domain"/>
    <property type="match status" value="1"/>
</dbReference>
<name>A0A699Q937_TANCI</name>
<feature type="domain" description="TIR" evidence="1">
    <location>
        <begin position="1"/>
        <end position="54"/>
    </location>
</feature>
<dbReference type="InterPro" id="IPR035897">
    <property type="entry name" value="Toll_tir_struct_dom_sf"/>
</dbReference>
<proteinExistence type="predicted"/>
<comment type="caution">
    <text evidence="2">The sequence shown here is derived from an EMBL/GenBank/DDBJ whole genome shotgun (WGS) entry which is preliminary data.</text>
</comment>
<sequence length="58" mass="6531">ECQKMTQHTANPVFYDVEPTEVHKLYGPVGEAFKKHENKEADGKWREALIEATSLAGT</sequence>